<dbReference type="EMBL" id="SNRW01009230">
    <property type="protein sequence ID" value="KAA6378309.1"/>
    <property type="molecule type" value="Genomic_DNA"/>
</dbReference>
<reference evidence="2 3" key="1">
    <citation type="submission" date="2019-03" db="EMBL/GenBank/DDBJ databases">
        <title>Single cell metagenomics reveals metabolic interactions within the superorganism composed of flagellate Streblomastix strix and complex community of Bacteroidetes bacteria on its surface.</title>
        <authorList>
            <person name="Treitli S.C."/>
            <person name="Kolisko M."/>
            <person name="Husnik F."/>
            <person name="Keeling P."/>
            <person name="Hampl V."/>
        </authorList>
    </citation>
    <scope>NUCLEOTIDE SEQUENCE [LARGE SCALE GENOMIC DNA]</scope>
    <source>
        <strain evidence="2">ST1C</strain>
    </source>
</reference>
<name>A0A5J4V668_9EUKA</name>
<evidence type="ECO:0000313" key="2">
    <source>
        <dbReference type="EMBL" id="KAA6378309.1"/>
    </source>
</evidence>
<accession>A0A5J4V668</accession>
<evidence type="ECO:0000313" key="3">
    <source>
        <dbReference type="Proteomes" id="UP000324800"/>
    </source>
</evidence>
<feature type="non-terminal residue" evidence="2">
    <location>
        <position position="376"/>
    </location>
</feature>
<feature type="domain" description="DDE-1" evidence="1">
    <location>
        <begin position="306"/>
        <end position="367"/>
    </location>
</feature>
<dbReference type="InterPro" id="IPR036397">
    <property type="entry name" value="RNaseH_sf"/>
</dbReference>
<evidence type="ECO:0000259" key="1">
    <source>
        <dbReference type="Pfam" id="PF03184"/>
    </source>
</evidence>
<protein>
    <recommendedName>
        <fullName evidence="1">DDE-1 domain-containing protein</fullName>
    </recommendedName>
</protein>
<dbReference type="Pfam" id="PF03184">
    <property type="entry name" value="DDE_1"/>
    <property type="match status" value="1"/>
</dbReference>
<dbReference type="GO" id="GO:0003676">
    <property type="term" value="F:nucleic acid binding"/>
    <property type="evidence" value="ECO:0007669"/>
    <property type="project" value="InterPro"/>
</dbReference>
<dbReference type="Gene3D" id="3.30.420.10">
    <property type="entry name" value="Ribonuclease H-like superfamily/Ribonuclease H"/>
    <property type="match status" value="1"/>
</dbReference>
<organism evidence="2 3">
    <name type="scientific">Streblomastix strix</name>
    <dbReference type="NCBI Taxonomy" id="222440"/>
    <lineage>
        <taxon>Eukaryota</taxon>
        <taxon>Metamonada</taxon>
        <taxon>Preaxostyla</taxon>
        <taxon>Oxymonadida</taxon>
        <taxon>Streblomastigidae</taxon>
        <taxon>Streblomastix</taxon>
    </lineage>
</organism>
<proteinExistence type="predicted"/>
<dbReference type="AlphaFoldDB" id="A0A5J4V668"/>
<gene>
    <name evidence="2" type="ORF">EZS28_026164</name>
</gene>
<dbReference type="InterPro" id="IPR004875">
    <property type="entry name" value="DDE_SF_endonuclease_dom"/>
</dbReference>
<dbReference type="Proteomes" id="UP000324800">
    <property type="component" value="Unassembled WGS sequence"/>
</dbReference>
<comment type="caution">
    <text evidence="2">The sequence shown here is derived from an EMBL/GenBank/DDBJ whole genome shotgun (WGS) entry which is preliminary data.</text>
</comment>
<sequence length="376" mass="42618">MEKNEDVSKVEFVPEIFESALHDIMNPFELWLLSGDLQDSDDSSPTTVIRMVKDILNQRLIDKPPGIVLAEAVQYSPPLASKIWNNSGDKKIENKNSVILTKDLEEQLLQKVLYIINNTGFITAQEIRYCAEKISGKLVCHNWHVDFILRHNDVIGAIQTDKIEESRVKVSEESVFIYKILLITETKGIPVELIACTDEVGYQQYCDARRRMIIARNANTSKPLHNPTDREERHISIMSGAGMSGDCMLPFVILKKPVDLNKYLLAGTRHGIDAYIAEAVRTCMTGLLFCEFLPNCAVPFFDIQWKLIGADIRTPAAILLDNCPSNISEFSRQICALNNIKLFTLPPNSTQYLQMFDFGIFGAFKSKLQTFRRHNS</sequence>